<name>A0A0G4I2J8_9ALVE</name>
<feature type="compositionally biased region" description="Low complexity" evidence="1">
    <location>
        <begin position="35"/>
        <end position="45"/>
    </location>
</feature>
<feature type="compositionally biased region" description="Basic residues" evidence="1">
    <location>
        <begin position="13"/>
        <end position="24"/>
    </location>
</feature>
<proteinExistence type="predicted"/>
<reference evidence="2" key="1">
    <citation type="submission" date="2014-11" db="EMBL/GenBank/DDBJ databases">
        <authorList>
            <person name="Otto D Thomas"/>
            <person name="Naeem Raeece"/>
        </authorList>
    </citation>
    <scope>NUCLEOTIDE SEQUENCE</scope>
</reference>
<evidence type="ECO:0000313" key="2">
    <source>
        <dbReference type="EMBL" id="CEM51053.1"/>
    </source>
</evidence>
<dbReference type="AlphaFoldDB" id="A0A0G4I2J8"/>
<evidence type="ECO:0000256" key="1">
    <source>
        <dbReference type="SAM" id="MobiDB-lite"/>
    </source>
</evidence>
<feature type="region of interest" description="Disordered" evidence="1">
    <location>
        <begin position="1"/>
        <end position="61"/>
    </location>
</feature>
<gene>
    <name evidence="2" type="ORF">Cvel_10347</name>
</gene>
<dbReference type="VEuPathDB" id="CryptoDB:Cvel_10347"/>
<accession>A0A0G4I2J8</accession>
<sequence length="311" mass="34842">MVAKLEHFTQKYRGWRQRRGKGAGKGKFSQDNHPSQKQSSSSSSSGSGGQMQVRGKGKNFSSARFVEAVAETYMKMKEKPSSTKGSAQWQTKKKKQQQQRIRHASTEDGDDEDEDEEAEGDASSKMGGSNFDKEAFMARFFHYIKMSERNKDGFDTSYKRLHMAHMVTESCRVLTENGFGIYMDIKCSFSFFPLFLVAPFIVYRWQHKSVYSEAFGVREGGGVVCHERALIEVRVPLYSGEEAVVRLEGNLTDHPGAKHVLLTTPMICHLSGLAALVSAGREIVWAKLQRASPSAEFPFTTIVTAQRVSKV</sequence>
<organism evidence="2">
    <name type="scientific">Chromera velia CCMP2878</name>
    <dbReference type="NCBI Taxonomy" id="1169474"/>
    <lineage>
        <taxon>Eukaryota</taxon>
        <taxon>Sar</taxon>
        <taxon>Alveolata</taxon>
        <taxon>Colpodellida</taxon>
        <taxon>Chromeraceae</taxon>
        <taxon>Chromera</taxon>
    </lineage>
</organism>
<feature type="compositionally biased region" description="Acidic residues" evidence="1">
    <location>
        <begin position="107"/>
        <end position="120"/>
    </location>
</feature>
<feature type="region of interest" description="Disordered" evidence="1">
    <location>
        <begin position="76"/>
        <end position="129"/>
    </location>
</feature>
<dbReference type="PhylomeDB" id="A0A0G4I2J8"/>
<dbReference type="EMBL" id="CDMZ01004832">
    <property type="protein sequence ID" value="CEM51053.1"/>
    <property type="molecule type" value="Genomic_DNA"/>
</dbReference>
<protein>
    <submittedName>
        <fullName evidence="2">Uncharacterized protein</fullName>
    </submittedName>
</protein>
<feature type="compositionally biased region" description="Basic residues" evidence="1">
    <location>
        <begin position="91"/>
        <end position="103"/>
    </location>
</feature>